<gene>
    <name evidence="1" type="ORF">K2U94_03220</name>
</gene>
<accession>A0ABS9Z3M6</accession>
<name>A0ABS9Z3M6_9HYPH</name>
<evidence type="ECO:0000313" key="1">
    <source>
        <dbReference type="EMBL" id="MCI4681782.1"/>
    </source>
</evidence>
<keyword evidence="2" id="KW-1185">Reference proteome</keyword>
<proteinExistence type="predicted"/>
<organism evidence="1 2">
    <name type="scientific">Candidatus Rhodoblastus alkanivorans</name>
    <dbReference type="NCBI Taxonomy" id="2954117"/>
    <lineage>
        <taxon>Bacteria</taxon>
        <taxon>Pseudomonadati</taxon>
        <taxon>Pseudomonadota</taxon>
        <taxon>Alphaproteobacteria</taxon>
        <taxon>Hyphomicrobiales</taxon>
        <taxon>Rhodoblastaceae</taxon>
        <taxon>Rhodoblastus</taxon>
    </lineage>
</organism>
<evidence type="ECO:0000313" key="2">
    <source>
        <dbReference type="Proteomes" id="UP001139104"/>
    </source>
</evidence>
<dbReference type="EMBL" id="JAIVFP010000001">
    <property type="protein sequence ID" value="MCI4681782.1"/>
    <property type="molecule type" value="Genomic_DNA"/>
</dbReference>
<dbReference type="Proteomes" id="UP001139104">
    <property type="component" value="Unassembled WGS sequence"/>
</dbReference>
<sequence length="117" mass="13076">MAESKWLESERLGGSEIKALCERASDVRTLAHMQMMASGDRRWLRLARQELIVESFVMGAPLRDPGRCYLVARAGRADDTERQAFEVRAFAVNGESTTVFVIGRAFKLPKKSGESGR</sequence>
<comment type="caution">
    <text evidence="1">The sequence shown here is derived from an EMBL/GenBank/DDBJ whole genome shotgun (WGS) entry which is preliminary data.</text>
</comment>
<protein>
    <submittedName>
        <fullName evidence="1">Uncharacterized protein</fullName>
    </submittedName>
</protein>
<reference evidence="1" key="1">
    <citation type="journal article" date="2022" name="ISME J.">
        <title>Identification of active gaseous-alkane degraders at natural gas seeps.</title>
        <authorList>
            <person name="Farhan Ul Haque M."/>
            <person name="Hernandez M."/>
            <person name="Crombie A.T."/>
            <person name="Murrell J.C."/>
        </authorList>
    </citation>
    <scope>NUCLEOTIDE SEQUENCE</scope>
    <source>
        <strain evidence="1">PC2</strain>
    </source>
</reference>
<dbReference type="RefSeq" id="WP_243065827.1">
    <property type="nucleotide sequence ID" value="NZ_JAIVFK010000003.1"/>
</dbReference>